<comment type="subcellular location">
    <subcellularLocation>
        <location evidence="1">Cell inner membrane</location>
        <topology evidence="1">Lipid-anchor</topology>
    </subcellularLocation>
</comment>
<dbReference type="Gene3D" id="1.10.287.470">
    <property type="entry name" value="Helix hairpin bin"/>
    <property type="match status" value="1"/>
</dbReference>
<evidence type="ECO:0000256" key="2">
    <source>
        <dbReference type="ARBA" id="ARBA00009477"/>
    </source>
</evidence>
<dbReference type="InterPro" id="IPR058627">
    <property type="entry name" value="MdtA-like_C"/>
</dbReference>
<sequence>MTSFKYLFLVFNIIFLTACDDETKEPAVAEPTEVGVVVLKSSPVTLASDLTGRTTATLSADVRPQVGGIIQKRLFTEGQDVKEGQILYLIDPSSYQAAYDQAAAVLKNAQAVVSAAKLKAQRYAILEKEHGVSREEYDDARATYEQNVASVAEKKAALESAKINLAWTRVTAPISGRIGISSVTPGALVTSEQTTALATIRSLDRMYVDMTQSSSQLLALRKQALQKNKDSIDNVTLTLEDGSIYPHKGALQLSEVAVDEATGSVTLRAVFPNPEFILLPGMFVRARVVNGTLNDAILAPQQGITRDSAGNGSALIVNKDNKVEQRSVTTSRAIGDHWLVTKGLSSGDKLIVEGRSKVTMGESVNAVVIGNKIEGAQ</sequence>
<feature type="domain" description="Multidrug resistance protein MdtA-like C-terminal permuted SH3" evidence="6">
    <location>
        <begin position="295"/>
        <end position="354"/>
    </location>
</feature>
<dbReference type="PANTHER" id="PTHR30158:SF3">
    <property type="entry name" value="MULTIDRUG EFFLUX PUMP SUBUNIT ACRA-RELATED"/>
    <property type="match status" value="1"/>
</dbReference>
<evidence type="ECO:0000259" key="4">
    <source>
        <dbReference type="Pfam" id="PF25917"/>
    </source>
</evidence>
<evidence type="ECO:0000259" key="3">
    <source>
        <dbReference type="Pfam" id="PF25876"/>
    </source>
</evidence>
<dbReference type="Pfam" id="PF25876">
    <property type="entry name" value="HH_MFP_RND"/>
    <property type="match status" value="1"/>
</dbReference>
<dbReference type="Gene3D" id="2.40.420.20">
    <property type="match status" value="1"/>
</dbReference>
<dbReference type="Proteomes" id="UP001165568">
    <property type="component" value="Unassembled WGS sequence"/>
</dbReference>
<dbReference type="InterPro" id="IPR006143">
    <property type="entry name" value="RND_pump_MFP"/>
</dbReference>
<dbReference type="RefSeq" id="WP_264091243.1">
    <property type="nucleotide sequence ID" value="NZ_JAMPJT010000013.1"/>
</dbReference>
<evidence type="ECO:0000313" key="10">
    <source>
        <dbReference type="Proteomes" id="UP001165569"/>
    </source>
</evidence>
<dbReference type="Pfam" id="PF25917">
    <property type="entry name" value="BSH_RND"/>
    <property type="match status" value="1"/>
</dbReference>
<proteinExistence type="inferred from homology"/>
<evidence type="ECO:0000313" key="7">
    <source>
        <dbReference type="EMBL" id="MCV9880157.1"/>
    </source>
</evidence>
<evidence type="ECO:0000313" key="9">
    <source>
        <dbReference type="Proteomes" id="UP001165568"/>
    </source>
</evidence>
<dbReference type="Pfam" id="PF25967">
    <property type="entry name" value="RND-MFP_C"/>
    <property type="match status" value="1"/>
</dbReference>
<feature type="domain" description="Multidrug resistance protein MdtA-like alpha-helical hairpin" evidence="3">
    <location>
        <begin position="99"/>
        <end position="168"/>
    </location>
</feature>
<evidence type="ECO:0000259" key="5">
    <source>
        <dbReference type="Pfam" id="PF25944"/>
    </source>
</evidence>
<keyword evidence="9" id="KW-1185">Reference proteome</keyword>
<reference evidence="7" key="1">
    <citation type="submission" date="2022-04" db="EMBL/GenBank/DDBJ databases">
        <title>Brenneria sp. isolated from walnut trees in Serbia.</title>
        <authorList>
            <person name="Gasic K."/>
            <person name="Zlatkovic N."/>
            <person name="Kuzmanovic N."/>
        </authorList>
    </citation>
    <scope>NUCLEOTIDE SEQUENCE</scope>
    <source>
        <strain evidence="8">KBI 423</strain>
        <strain evidence="7">KBI 447</strain>
    </source>
</reference>
<comment type="caution">
    <text evidence="7">The sequence shown here is derived from an EMBL/GenBank/DDBJ whole genome shotgun (WGS) entry which is preliminary data.</text>
</comment>
<name>A0AA41Y0I4_9GAMM</name>
<dbReference type="NCBIfam" id="TIGR01730">
    <property type="entry name" value="RND_mfp"/>
    <property type="match status" value="1"/>
</dbReference>
<comment type="similarity">
    <text evidence="2">Belongs to the membrane fusion protein (MFP) (TC 8.A.1) family.</text>
</comment>
<evidence type="ECO:0000259" key="6">
    <source>
        <dbReference type="Pfam" id="PF25967"/>
    </source>
</evidence>
<feature type="domain" description="Multidrug resistance protein MdtA-like barrel-sandwich hybrid" evidence="4">
    <location>
        <begin position="60"/>
        <end position="200"/>
    </location>
</feature>
<evidence type="ECO:0000256" key="1">
    <source>
        <dbReference type="ARBA" id="ARBA00004519"/>
    </source>
</evidence>
<dbReference type="SUPFAM" id="SSF111369">
    <property type="entry name" value="HlyD-like secretion proteins"/>
    <property type="match status" value="1"/>
</dbReference>
<dbReference type="InterPro" id="IPR058624">
    <property type="entry name" value="MdtA-like_HH"/>
</dbReference>
<dbReference type="InterPro" id="IPR058625">
    <property type="entry name" value="MdtA-like_BSH"/>
</dbReference>
<evidence type="ECO:0000313" key="8">
    <source>
        <dbReference type="EMBL" id="MCV9883567.1"/>
    </source>
</evidence>
<dbReference type="PROSITE" id="PS51257">
    <property type="entry name" value="PROKAR_LIPOPROTEIN"/>
    <property type="match status" value="1"/>
</dbReference>
<dbReference type="Pfam" id="PF25944">
    <property type="entry name" value="Beta-barrel_RND"/>
    <property type="match status" value="1"/>
</dbReference>
<dbReference type="EMBL" id="JAMPJU010000013">
    <property type="protein sequence ID" value="MCV9883567.1"/>
    <property type="molecule type" value="Genomic_DNA"/>
</dbReference>
<gene>
    <name evidence="7" type="ORF">NC803_15010</name>
    <name evidence="8" type="ORF">NC856_14955</name>
</gene>
<feature type="domain" description="Multidrug resistance protein MdtA-like beta-barrel" evidence="5">
    <location>
        <begin position="206"/>
        <end position="290"/>
    </location>
</feature>
<dbReference type="GO" id="GO:0015721">
    <property type="term" value="P:bile acid and bile salt transport"/>
    <property type="evidence" value="ECO:0007669"/>
    <property type="project" value="TreeGrafter"/>
</dbReference>
<dbReference type="GO" id="GO:0005886">
    <property type="term" value="C:plasma membrane"/>
    <property type="evidence" value="ECO:0007669"/>
    <property type="project" value="UniProtKB-SubCell"/>
</dbReference>
<dbReference type="AlphaFoldDB" id="A0AA41Y0I4"/>
<dbReference type="Gene3D" id="2.40.50.100">
    <property type="match status" value="1"/>
</dbReference>
<dbReference type="FunFam" id="2.40.420.20:FF:000001">
    <property type="entry name" value="Efflux RND transporter periplasmic adaptor subunit"/>
    <property type="match status" value="1"/>
</dbReference>
<protein>
    <submittedName>
        <fullName evidence="7">Efflux RND transporter periplasmic adaptor subunit</fullName>
    </submittedName>
</protein>
<organism evidence="7 10">
    <name type="scientific">Brenneria izbisi</name>
    <dbReference type="NCBI Taxonomy" id="2939450"/>
    <lineage>
        <taxon>Bacteria</taxon>
        <taxon>Pseudomonadati</taxon>
        <taxon>Pseudomonadota</taxon>
        <taxon>Gammaproteobacteria</taxon>
        <taxon>Enterobacterales</taxon>
        <taxon>Pectobacteriaceae</taxon>
        <taxon>Brenneria</taxon>
    </lineage>
</organism>
<dbReference type="Proteomes" id="UP001165569">
    <property type="component" value="Unassembled WGS sequence"/>
</dbReference>
<accession>A0AA41Y0I4</accession>
<dbReference type="PANTHER" id="PTHR30158">
    <property type="entry name" value="ACRA/E-RELATED COMPONENT OF DRUG EFFLUX TRANSPORTER"/>
    <property type="match status" value="1"/>
</dbReference>
<dbReference type="Gene3D" id="2.40.30.170">
    <property type="match status" value="1"/>
</dbReference>
<dbReference type="GO" id="GO:0046677">
    <property type="term" value="P:response to antibiotic"/>
    <property type="evidence" value="ECO:0007669"/>
    <property type="project" value="TreeGrafter"/>
</dbReference>
<dbReference type="EMBL" id="JAMPJT010000013">
    <property type="protein sequence ID" value="MCV9880157.1"/>
    <property type="molecule type" value="Genomic_DNA"/>
</dbReference>
<dbReference type="GO" id="GO:0022857">
    <property type="term" value="F:transmembrane transporter activity"/>
    <property type="evidence" value="ECO:0007669"/>
    <property type="project" value="InterPro"/>
</dbReference>
<dbReference type="InterPro" id="IPR058626">
    <property type="entry name" value="MdtA-like_b-barrel"/>
</dbReference>